<feature type="transmembrane region" description="Helical" evidence="3">
    <location>
        <begin position="370"/>
        <end position="390"/>
    </location>
</feature>
<feature type="region of interest" description="Disordered" evidence="2">
    <location>
        <begin position="56"/>
        <end position="168"/>
    </location>
</feature>
<feature type="transmembrane region" description="Helical" evidence="3">
    <location>
        <begin position="322"/>
        <end position="340"/>
    </location>
</feature>
<feature type="transmembrane region" description="Helical" evidence="3">
    <location>
        <begin position="526"/>
        <end position="546"/>
    </location>
</feature>
<reference evidence="4" key="1">
    <citation type="submission" date="2018-09" db="EMBL/GenBank/DDBJ databases">
        <title>Genome sequencing and analysis.</title>
        <authorList>
            <person name="Huang Y.-T."/>
        </authorList>
    </citation>
    <scope>NUCLEOTIDE SEQUENCE</scope>
    <source>
        <strain evidence="4">HIDE</strain>
    </source>
</reference>
<feature type="transmembrane region" description="Helical" evidence="3">
    <location>
        <begin position="209"/>
        <end position="228"/>
    </location>
</feature>
<feature type="transmembrane region" description="Helical" evidence="3">
    <location>
        <begin position="836"/>
        <end position="856"/>
    </location>
</feature>
<feature type="compositionally biased region" description="Polar residues" evidence="2">
    <location>
        <begin position="82"/>
        <end position="91"/>
    </location>
</feature>
<feature type="transmembrane region" description="Helical" evidence="3">
    <location>
        <begin position="402"/>
        <end position="423"/>
    </location>
</feature>
<evidence type="ECO:0000256" key="1">
    <source>
        <dbReference type="SAM" id="Coils"/>
    </source>
</evidence>
<feature type="transmembrane region" description="Helical" evidence="3">
    <location>
        <begin position="480"/>
        <end position="496"/>
    </location>
</feature>
<feature type="transmembrane region" description="Helical" evidence="3">
    <location>
        <begin position="1021"/>
        <end position="1038"/>
    </location>
</feature>
<gene>
    <name evidence="4" type="ORF">D7032_04870</name>
</gene>
<dbReference type="EMBL" id="CP032664">
    <property type="protein sequence ID" value="QQO82643.1"/>
    <property type="molecule type" value="Genomic_DNA"/>
</dbReference>
<feature type="transmembrane region" description="Helical" evidence="3">
    <location>
        <begin position="432"/>
        <end position="451"/>
    </location>
</feature>
<protein>
    <submittedName>
        <fullName evidence="4">DUF2339 domain-containing protein</fullName>
    </submittedName>
</protein>
<organism evidence="4">
    <name type="scientific">Shewanella algae</name>
    <dbReference type="NCBI Taxonomy" id="38313"/>
    <lineage>
        <taxon>Bacteria</taxon>
        <taxon>Pseudomonadati</taxon>
        <taxon>Pseudomonadota</taxon>
        <taxon>Gammaproteobacteria</taxon>
        <taxon>Alteromonadales</taxon>
        <taxon>Shewanellaceae</taxon>
        <taxon>Shewanella</taxon>
    </lineage>
</organism>
<feature type="compositionally biased region" description="Polar residues" evidence="2">
    <location>
        <begin position="154"/>
        <end position="167"/>
    </location>
</feature>
<feature type="transmembrane region" description="Helical" evidence="3">
    <location>
        <begin position="868"/>
        <end position="885"/>
    </location>
</feature>
<keyword evidence="3" id="KW-0812">Transmembrane</keyword>
<feature type="compositionally biased region" description="Low complexity" evidence="2">
    <location>
        <begin position="134"/>
        <end position="150"/>
    </location>
</feature>
<feature type="transmembrane region" description="Helical" evidence="3">
    <location>
        <begin position="966"/>
        <end position="983"/>
    </location>
</feature>
<feature type="transmembrane region" description="Helical" evidence="3">
    <location>
        <begin position="705"/>
        <end position="726"/>
    </location>
</feature>
<evidence type="ECO:0000313" key="4">
    <source>
        <dbReference type="EMBL" id="QQO82643.1"/>
    </source>
</evidence>
<feature type="transmembrane region" description="Helical" evidence="3">
    <location>
        <begin position="643"/>
        <end position="661"/>
    </location>
</feature>
<dbReference type="PANTHER" id="PTHR38434">
    <property type="entry name" value="BLL2549 PROTEIN"/>
    <property type="match status" value="1"/>
</dbReference>
<keyword evidence="3" id="KW-0472">Membrane</keyword>
<feature type="compositionally biased region" description="Basic and acidic residues" evidence="2">
    <location>
        <begin position="92"/>
        <end position="109"/>
    </location>
</feature>
<feature type="transmembrane region" description="Helical" evidence="3">
    <location>
        <begin position="760"/>
        <end position="777"/>
    </location>
</feature>
<name>A0A7T8INX2_9GAMM</name>
<sequence>MQLTEELQHLRRELEDLKLKETNLEIRTDIRLDAIEQRIEALFAAVNQLAEEQAKPLAPKVAEPSAMPGPNEPQAEPVADLSSESQTQRQDAWQRKADIKPIEHTKPARAEMAATPVAAKAQTASESSAAKPFASKYSASRPSDSKSSAAQRALPQTQEGREQQTPNWGRKFDQAVAAFFAAMLSPLLGLFAQAKDFYQHYQAKGQGPVFMMTLAGIIAMTLGFGYLLQYSMNHWLSDTGKALTGFVCANGILALGAFIRKRQRAMADFGSGLVGLGLIINYLCAYFVGPYFELVPDGVSYLLLLLITVAGYSLALKLEARVISIVALLGGSLAPLMLLSGSQAPLMYLPFLLLIGGCSLLLSHKIRWPVLLETTAILHIACIESLSFFVELPLQGQGIMGVLALISLHGLFYGYGLGSLWLFGREGLSHRLLALPAALLAFLVYSLSQFSPHAGELLLANAAVLIGLSLWLKQDKQLQTLLWLATGACLGFAALSLLSGELLGLVLLLEALLLMWLGCREQQASLRIEAITLLALGLVINLLALGDMINEAPALLSLPLLAWGLSTLTLFGFNQLLGKQPELSRWEQQLLQLGRELANVLLVSLALVSAWLISESYFLVIIPGLSLTLLLLARRQQLRVSEALAWALLLPLAAQVIFAAVDVHSLSFRAQPLYAQIARVELFLCLLLAWYAYRRFHPKGELRRLAWYTRLACLVLLPLLWLPKIALRFEDWLAPALWLSCFVSLVLARKFRQPILKREADVLLVLAIAQTALACLTGQWPGLIALLLGSIYSGLLLWRYPSLPRLWQGPCRLGWQLSPFYGALLLAVVSHSLEVLFSHTLALSSVVLSGYFFILLSRKPLKALRPGYPFAFASFFIALLLPWITWLDSLQYLQLDVLTRPSEPWLMALAQACNLALLALFIRKRPLAMRRYRQQLPTNMVFIAWHALLLLAYLPLAYQMPTGFDATLSTVLMVSHGCWLMFLSLRPGCQIMLKLAAGLFAISCLKVLLLDMAAADLLQKIIVFMLIGALLLGVAYFYQKSRARLLSQ</sequence>
<feature type="transmembrane region" description="Helical" evidence="3">
    <location>
        <begin position="175"/>
        <end position="197"/>
    </location>
</feature>
<feature type="coiled-coil region" evidence="1">
    <location>
        <begin position="7"/>
        <end position="52"/>
    </location>
</feature>
<feature type="compositionally biased region" description="Low complexity" evidence="2">
    <location>
        <begin position="113"/>
        <end position="124"/>
    </location>
</feature>
<dbReference type="PANTHER" id="PTHR38434:SF1">
    <property type="entry name" value="BLL2549 PROTEIN"/>
    <property type="match status" value="1"/>
</dbReference>
<dbReference type="AlphaFoldDB" id="A0A7T8INX2"/>
<evidence type="ECO:0000256" key="3">
    <source>
        <dbReference type="SAM" id="Phobius"/>
    </source>
</evidence>
<feature type="transmembrane region" description="Helical" evidence="3">
    <location>
        <begin position="552"/>
        <end position="573"/>
    </location>
</feature>
<proteinExistence type="predicted"/>
<dbReference type="InterPro" id="IPR019286">
    <property type="entry name" value="DUF2339_TM"/>
</dbReference>
<accession>A0A7T8INX2</accession>
<dbReference type="Pfam" id="PF10101">
    <property type="entry name" value="DUF2339"/>
    <property type="match status" value="1"/>
</dbReference>
<feature type="transmembrane region" description="Helical" evidence="3">
    <location>
        <begin position="942"/>
        <end position="960"/>
    </location>
</feature>
<keyword evidence="3" id="KW-1133">Transmembrane helix</keyword>
<feature type="transmembrane region" description="Helical" evidence="3">
    <location>
        <begin position="298"/>
        <end position="315"/>
    </location>
</feature>
<keyword evidence="1" id="KW-0175">Coiled coil</keyword>
<feature type="transmembrane region" description="Helical" evidence="3">
    <location>
        <begin position="457"/>
        <end position="473"/>
    </location>
</feature>
<feature type="transmembrane region" description="Helical" evidence="3">
    <location>
        <begin position="673"/>
        <end position="693"/>
    </location>
</feature>
<feature type="transmembrane region" description="Helical" evidence="3">
    <location>
        <begin position="995"/>
        <end position="1015"/>
    </location>
</feature>
<feature type="transmembrane region" description="Helical" evidence="3">
    <location>
        <begin position="905"/>
        <end position="922"/>
    </location>
</feature>
<feature type="transmembrane region" description="Helical" evidence="3">
    <location>
        <begin position="732"/>
        <end position="748"/>
    </location>
</feature>
<feature type="transmembrane region" description="Helical" evidence="3">
    <location>
        <begin position="271"/>
        <end position="292"/>
    </location>
</feature>
<feature type="transmembrane region" description="Helical" evidence="3">
    <location>
        <begin position="617"/>
        <end position="634"/>
    </location>
</feature>
<feature type="transmembrane region" description="Helical" evidence="3">
    <location>
        <begin position="346"/>
        <end position="363"/>
    </location>
</feature>
<evidence type="ECO:0000256" key="2">
    <source>
        <dbReference type="SAM" id="MobiDB-lite"/>
    </source>
</evidence>
<dbReference type="RefSeq" id="WP_397609036.1">
    <property type="nucleotide sequence ID" value="NZ_CP032664.1"/>
</dbReference>
<feature type="transmembrane region" description="Helical" evidence="3">
    <location>
        <begin position="240"/>
        <end position="259"/>
    </location>
</feature>